<comment type="caution">
    <text evidence="1">The sequence shown here is derived from an EMBL/GenBank/DDBJ whole genome shotgun (WGS) entry which is preliminary data.</text>
</comment>
<accession>A8S9G2</accession>
<evidence type="ECO:0000313" key="1">
    <source>
        <dbReference type="EMBL" id="EDP22237.1"/>
    </source>
</evidence>
<reference evidence="1 2" key="1">
    <citation type="submission" date="2007-09" db="EMBL/GenBank/DDBJ databases">
        <title>Draft genome sequence of Faecalibacterium prausnitzii M21/2.</title>
        <authorList>
            <person name="Sudarsanam P."/>
            <person name="Ley R."/>
            <person name="Guruge J."/>
            <person name="Turnbaugh P.J."/>
            <person name="Mahowald M."/>
            <person name="Liep D."/>
            <person name="Gordon J."/>
        </authorList>
    </citation>
    <scope>NUCLEOTIDE SEQUENCE [LARGE SCALE GENOMIC DNA]</scope>
    <source>
        <strain evidence="1 2">M21/2</strain>
    </source>
</reference>
<dbReference type="Proteomes" id="UP000005945">
    <property type="component" value="Unassembled WGS sequence"/>
</dbReference>
<dbReference type="AlphaFoldDB" id="A8S9G2"/>
<gene>
    <name evidence="1" type="ORF">FAEPRAM212_01048</name>
</gene>
<name>A8S9G2_9FIRM</name>
<evidence type="ECO:0000313" key="2">
    <source>
        <dbReference type="Proteomes" id="UP000005945"/>
    </source>
</evidence>
<proteinExistence type="predicted"/>
<dbReference type="EMBL" id="ABED02000022">
    <property type="protein sequence ID" value="EDP22237.1"/>
    <property type="molecule type" value="Genomic_DNA"/>
</dbReference>
<dbReference type="HOGENOM" id="CLU_2879218_0_0_9"/>
<reference evidence="1 2" key="2">
    <citation type="submission" date="2007-09" db="EMBL/GenBank/DDBJ databases">
        <authorList>
            <person name="Fulton L."/>
            <person name="Clifton S."/>
            <person name="Fulton B."/>
            <person name="Xu J."/>
            <person name="Minx P."/>
            <person name="Pepin K.H."/>
            <person name="Johnson M."/>
            <person name="Thiruvilangam P."/>
            <person name="Bhonagiri V."/>
            <person name="Nash W.E."/>
            <person name="Mardis E.R."/>
            <person name="Wilson R.K."/>
        </authorList>
    </citation>
    <scope>NUCLEOTIDE SEQUENCE [LARGE SCALE GENOMIC DNA]</scope>
    <source>
        <strain evidence="1 2">M21/2</strain>
    </source>
</reference>
<organism evidence="1 2">
    <name type="scientific">Faecalibacterium prausnitzii M21/2</name>
    <dbReference type="NCBI Taxonomy" id="411485"/>
    <lineage>
        <taxon>Bacteria</taxon>
        <taxon>Bacillati</taxon>
        <taxon>Bacillota</taxon>
        <taxon>Clostridia</taxon>
        <taxon>Eubacteriales</taxon>
        <taxon>Oscillospiraceae</taxon>
        <taxon>Faecalibacterium</taxon>
    </lineage>
</organism>
<protein>
    <submittedName>
        <fullName evidence="1">Uncharacterized protein</fullName>
    </submittedName>
</protein>
<sequence length="63" mass="7007">MPKGAPLGELLSAAKLRGYPIKTSIPRFLPVENSLQLCYDRKQRIFPKIDSEEGNGSCVKVVF</sequence>